<protein>
    <submittedName>
        <fullName evidence="9">FtsX-like permease family protein</fullName>
    </submittedName>
</protein>
<keyword evidence="2" id="KW-1003">Cell membrane</keyword>
<evidence type="ECO:0000256" key="5">
    <source>
        <dbReference type="ARBA" id="ARBA00023136"/>
    </source>
</evidence>
<dbReference type="PANTHER" id="PTHR30572:SF4">
    <property type="entry name" value="ABC TRANSPORTER PERMEASE YTRF"/>
    <property type="match status" value="1"/>
</dbReference>
<evidence type="ECO:0000313" key="10">
    <source>
        <dbReference type="Proteomes" id="UP000324209"/>
    </source>
</evidence>
<gene>
    <name evidence="9" type="ORF">EXM22_02890</name>
</gene>
<dbReference type="InterPro" id="IPR003838">
    <property type="entry name" value="ABC3_permease_C"/>
</dbReference>
<feature type="transmembrane region" description="Helical" evidence="7">
    <location>
        <begin position="339"/>
        <end position="365"/>
    </location>
</feature>
<dbReference type="RefSeq" id="WP_149485063.1">
    <property type="nucleotide sequence ID" value="NZ_CP036150.1"/>
</dbReference>
<evidence type="ECO:0000313" key="9">
    <source>
        <dbReference type="EMBL" id="QEN06981.1"/>
    </source>
</evidence>
<feature type="domain" description="ABC3 transporter permease C-terminal" evidence="8">
    <location>
        <begin position="345"/>
        <end position="471"/>
    </location>
</feature>
<dbReference type="InterPro" id="IPR050250">
    <property type="entry name" value="Macrolide_Exporter_MacB"/>
</dbReference>
<organism evidence="9 10">
    <name type="scientific">Oceanispirochaeta crateris</name>
    <dbReference type="NCBI Taxonomy" id="2518645"/>
    <lineage>
        <taxon>Bacteria</taxon>
        <taxon>Pseudomonadati</taxon>
        <taxon>Spirochaetota</taxon>
        <taxon>Spirochaetia</taxon>
        <taxon>Spirochaetales</taxon>
        <taxon>Spirochaetaceae</taxon>
        <taxon>Oceanispirochaeta</taxon>
    </lineage>
</organism>
<evidence type="ECO:0000256" key="3">
    <source>
        <dbReference type="ARBA" id="ARBA00022692"/>
    </source>
</evidence>
<dbReference type="Pfam" id="PF02687">
    <property type="entry name" value="FtsX"/>
    <property type="match status" value="1"/>
</dbReference>
<evidence type="ECO:0000256" key="7">
    <source>
        <dbReference type="SAM" id="Phobius"/>
    </source>
</evidence>
<dbReference type="KEGG" id="ock:EXM22_02890"/>
<proteinExistence type="inferred from homology"/>
<evidence type="ECO:0000256" key="1">
    <source>
        <dbReference type="ARBA" id="ARBA00004651"/>
    </source>
</evidence>
<keyword evidence="10" id="KW-1185">Reference proteome</keyword>
<dbReference type="GO" id="GO:0005886">
    <property type="term" value="C:plasma membrane"/>
    <property type="evidence" value="ECO:0007669"/>
    <property type="project" value="UniProtKB-SubCell"/>
</dbReference>
<accession>A0A5C1QHD6</accession>
<feature type="transmembrane region" description="Helical" evidence="7">
    <location>
        <begin position="392"/>
        <end position="414"/>
    </location>
</feature>
<dbReference type="OrthoDB" id="366662at2"/>
<dbReference type="EMBL" id="CP036150">
    <property type="protein sequence ID" value="QEN06981.1"/>
    <property type="molecule type" value="Genomic_DNA"/>
</dbReference>
<dbReference type="GO" id="GO:0022857">
    <property type="term" value="F:transmembrane transporter activity"/>
    <property type="evidence" value="ECO:0007669"/>
    <property type="project" value="TreeGrafter"/>
</dbReference>
<evidence type="ECO:0000259" key="8">
    <source>
        <dbReference type="Pfam" id="PF02687"/>
    </source>
</evidence>
<reference evidence="9 10" key="1">
    <citation type="submission" date="2019-02" db="EMBL/GenBank/DDBJ databases">
        <title>Complete Genome Sequence and Methylome Analysis of free living Spirochaetas.</title>
        <authorList>
            <person name="Fomenkov A."/>
            <person name="Dubinina G."/>
            <person name="Leshcheva N."/>
            <person name="Mikheeva N."/>
            <person name="Grabovich M."/>
            <person name="Vincze T."/>
            <person name="Roberts R.J."/>
        </authorList>
    </citation>
    <scope>NUCLEOTIDE SEQUENCE [LARGE SCALE GENOMIC DNA]</scope>
    <source>
        <strain evidence="9 10">K2</strain>
    </source>
</reference>
<evidence type="ECO:0000256" key="2">
    <source>
        <dbReference type="ARBA" id="ARBA00022475"/>
    </source>
</evidence>
<dbReference type="AlphaFoldDB" id="A0A5C1QHD6"/>
<feature type="transmembrane region" description="Helical" evidence="7">
    <location>
        <begin position="12"/>
        <end position="32"/>
    </location>
</feature>
<keyword evidence="5 7" id="KW-0472">Membrane</keyword>
<comment type="similarity">
    <text evidence="6">Belongs to the ABC-4 integral membrane protein family.</text>
</comment>
<keyword evidence="4 7" id="KW-1133">Transmembrane helix</keyword>
<evidence type="ECO:0000256" key="6">
    <source>
        <dbReference type="ARBA" id="ARBA00038076"/>
    </source>
</evidence>
<feature type="transmembrane region" description="Helical" evidence="7">
    <location>
        <begin position="443"/>
        <end position="464"/>
    </location>
</feature>
<sequence>MRNLLRNRRSSFLLLLLVAFITLIFFLGTSLIDQSVRGMRKTYVDNLTGDLIIQKESRVSMNLFGANTPIIDDFFTIPSLPAYDNVKSIVKEEPDIAFQAGLVSGKAVMDLGGQRSAVPLMGVEAQSYFDLFPGINVERGRKLLPGEAGVMITSGRAASVLKKSGNPVEIGIPVRLTSAGKTGFKIQEVPLVGVFSYTNPGPYMEEVVISDPQTVRALSAVLTVASVPVEVSENAMELLDGDLDDLFGGFSLVDEAQQSEDPEDLLSNLKADIARDDDAESISLTGGDWNFLILRLKDGASPFAVQNRLNSRLQDIGVKAVGWQTAAGNSALMILLIQALFYGGMLLVVIAGIVTIINIILISVFKRTREMGTLRSIGASDRYILSLLYQENLILSLLGGLAGVFIGKGLLFYLNSLKWPISHNLIAALMGSPILTVNYSGTLALQALFLAVLLGLLATSFPAWKATRINPMEAVRRG</sequence>
<comment type="subcellular location">
    <subcellularLocation>
        <location evidence="1">Cell membrane</location>
        <topology evidence="1">Multi-pass membrane protein</topology>
    </subcellularLocation>
</comment>
<keyword evidence="3 7" id="KW-0812">Transmembrane</keyword>
<dbReference type="PANTHER" id="PTHR30572">
    <property type="entry name" value="MEMBRANE COMPONENT OF TRANSPORTER-RELATED"/>
    <property type="match status" value="1"/>
</dbReference>
<name>A0A5C1QHD6_9SPIO</name>
<dbReference type="Proteomes" id="UP000324209">
    <property type="component" value="Chromosome"/>
</dbReference>
<evidence type="ECO:0000256" key="4">
    <source>
        <dbReference type="ARBA" id="ARBA00022989"/>
    </source>
</evidence>